<dbReference type="NCBIfam" id="TIGR00188">
    <property type="entry name" value="rnpA"/>
    <property type="match status" value="1"/>
</dbReference>
<dbReference type="GO" id="GO:0001682">
    <property type="term" value="P:tRNA 5'-leader removal"/>
    <property type="evidence" value="ECO:0007669"/>
    <property type="project" value="UniProtKB-UniRule"/>
</dbReference>
<dbReference type="HAMAP" id="MF_00227">
    <property type="entry name" value="RNase_P"/>
    <property type="match status" value="1"/>
</dbReference>
<dbReference type="GO" id="GO:0000049">
    <property type="term" value="F:tRNA binding"/>
    <property type="evidence" value="ECO:0007669"/>
    <property type="project" value="UniProtKB-UniRule"/>
</dbReference>
<comment type="catalytic activity">
    <reaction evidence="7">
        <text>Endonucleolytic cleavage of RNA, removing 5'-extranucleotides from tRNA precursor.</text>
        <dbReference type="EC" id="3.1.26.5"/>
    </reaction>
</comment>
<dbReference type="PROSITE" id="PS00648">
    <property type="entry name" value="RIBONUCLEASE_P"/>
    <property type="match status" value="1"/>
</dbReference>
<comment type="caution">
    <text evidence="9">The sequence shown here is derived from an EMBL/GenBank/DDBJ whole genome shotgun (WGS) entry which is preliminary data.</text>
</comment>
<dbReference type="InterPro" id="IPR014721">
    <property type="entry name" value="Ribsml_uS5_D2-typ_fold_subgr"/>
</dbReference>
<sequence length="130" mass="14830">MYTLSKSERLCSQILMGELLASGLSFIKYPFRIVYKISSQPGDYPARIAISVSKKKFKRAVKRNRVKRLVRENFRLHKEILYAPMPSACTIDILFIYLDDKLPAFSKVEKAITAALQKIANDLSSPTKTE</sequence>
<proteinExistence type="inferred from homology"/>
<comment type="function">
    <text evidence="1 7">RNaseP catalyzes the removal of the 5'-leader sequence from pre-tRNA to produce the mature 5'-terminus. It can also cleave other RNA substrates such as 4.5S RNA. The protein component plays an auxiliary but essential role in vivo by binding to the 5'-leader sequence and broadening the substrate specificity of the ribozyme.</text>
</comment>
<gene>
    <name evidence="7 9" type="primary">rnpA</name>
    <name evidence="9" type="ORF">H9863_01865</name>
</gene>
<dbReference type="EMBL" id="DXFT01000036">
    <property type="protein sequence ID" value="HIX02848.1"/>
    <property type="molecule type" value="Genomic_DNA"/>
</dbReference>
<keyword evidence="5 7" id="KW-0378">Hydrolase</keyword>
<dbReference type="GO" id="GO:0004526">
    <property type="term" value="F:ribonuclease P activity"/>
    <property type="evidence" value="ECO:0007669"/>
    <property type="project" value="UniProtKB-UniRule"/>
</dbReference>
<dbReference type="InterPro" id="IPR020568">
    <property type="entry name" value="Ribosomal_Su5_D2-typ_SF"/>
</dbReference>
<keyword evidence="6 7" id="KW-0694">RNA-binding</keyword>
<dbReference type="GO" id="GO:0042781">
    <property type="term" value="F:3'-tRNA processing endoribonuclease activity"/>
    <property type="evidence" value="ECO:0007669"/>
    <property type="project" value="TreeGrafter"/>
</dbReference>
<evidence type="ECO:0000256" key="3">
    <source>
        <dbReference type="ARBA" id="ARBA00022722"/>
    </source>
</evidence>
<keyword evidence="3 7" id="KW-0540">Nuclease</keyword>
<comment type="similarity">
    <text evidence="7">Belongs to the RnpA family.</text>
</comment>
<reference evidence="9" key="2">
    <citation type="submission" date="2021-04" db="EMBL/GenBank/DDBJ databases">
        <authorList>
            <person name="Gilroy R."/>
        </authorList>
    </citation>
    <scope>NUCLEOTIDE SEQUENCE</scope>
    <source>
        <strain evidence="9">23274</strain>
    </source>
</reference>
<evidence type="ECO:0000256" key="8">
    <source>
        <dbReference type="NCBIfam" id="TIGR00188"/>
    </source>
</evidence>
<dbReference type="EC" id="3.1.26.5" evidence="7 8"/>
<dbReference type="PANTHER" id="PTHR33992">
    <property type="entry name" value="RIBONUCLEASE P PROTEIN COMPONENT"/>
    <property type="match status" value="1"/>
</dbReference>
<accession>A0A9D1UYK8</accession>
<keyword evidence="2 7" id="KW-0819">tRNA processing</keyword>
<evidence type="ECO:0000256" key="2">
    <source>
        <dbReference type="ARBA" id="ARBA00022694"/>
    </source>
</evidence>
<evidence type="ECO:0000256" key="4">
    <source>
        <dbReference type="ARBA" id="ARBA00022759"/>
    </source>
</evidence>
<dbReference type="SUPFAM" id="SSF54211">
    <property type="entry name" value="Ribosomal protein S5 domain 2-like"/>
    <property type="match status" value="1"/>
</dbReference>
<evidence type="ECO:0000313" key="9">
    <source>
        <dbReference type="EMBL" id="HIX02848.1"/>
    </source>
</evidence>
<dbReference type="InterPro" id="IPR000100">
    <property type="entry name" value="RNase_P"/>
</dbReference>
<dbReference type="GO" id="GO:0030677">
    <property type="term" value="C:ribonuclease P complex"/>
    <property type="evidence" value="ECO:0007669"/>
    <property type="project" value="TreeGrafter"/>
</dbReference>
<comment type="subunit">
    <text evidence="7">Consists of a catalytic RNA component (M1 or rnpB) and a protein subunit.</text>
</comment>
<protein>
    <recommendedName>
        <fullName evidence="7 8">Ribonuclease P protein component</fullName>
        <shortName evidence="7">RNase P protein</shortName>
        <shortName evidence="7">RNaseP protein</shortName>
        <ecNumber evidence="7 8">3.1.26.5</ecNumber>
    </recommendedName>
    <alternativeName>
        <fullName evidence="7">Protein C5</fullName>
    </alternativeName>
</protein>
<evidence type="ECO:0000256" key="1">
    <source>
        <dbReference type="ARBA" id="ARBA00002663"/>
    </source>
</evidence>
<dbReference type="Pfam" id="PF00825">
    <property type="entry name" value="Ribonuclease_P"/>
    <property type="match status" value="1"/>
</dbReference>
<evidence type="ECO:0000256" key="5">
    <source>
        <dbReference type="ARBA" id="ARBA00022801"/>
    </source>
</evidence>
<dbReference type="Proteomes" id="UP000824202">
    <property type="component" value="Unassembled WGS sequence"/>
</dbReference>
<dbReference type="PANTHER" id="PTHR33992:SF1">
    <property type="entry name" value="RIBONUCLEASE P PROTEIN COMPONENT"/>
    <property type="match status" value="1"/>
</dbReference>
<organism evidence="9 10">
    <name type="scientific">Candidatus Odoribacter faecigallinarum</name>
    <dbReference type="NCBI Taxonomy" id="2838706"/>
    <lineage>
        <taxon>Bacteria</taxon>
        <taxon>Pseudomonadati</taxon>
        <taxon>Bacteroidota</taxon>
        <taxon>Bacteroidia</taxon>
        <taxon>Bacteroidales</taxon>
        <taxon>Odoribacteraceae</taxon>
        <taxon>Odoribacter</taxon>
    </lineage>
</organism>
<keyword evidence="4 7" id="KW-0255">Endonuclease</keyword>
<dbReference type="InterPro" id="IPR020539">
    <property type="entry name" value="RNase_P_CS"/>
</dbReference>
<evidence type="ECO:0000256" key="6">
    <source>
        <dbReference type="ARBA" id="ARBA00022884"/>
    </source>
</evidence>
<evidence type="ECO:0000313" key="10">
    <source>
        <dbReference type="Proteomes" id="UP000824202"/>
    </source>
</evidence>
<dbReference type="AlphaFoldDB" id="A0A9D1UYK8"/>
<dbReference type="Gene3D" id="3.30.230.10">
    <property type="match status" value="1"/>
</dbReference>
<reference evidence="9" key="1">
    <citation type="journal article" date="2021" name="PeerJ">
        <title>Extensive microbial diversity within the chicken gut microbiome revealed by metagenomics and culture.</title>
        <authorList>
            <person name="Gilroy R."/>
            <person name="Ravi A."/>
            <person name="Getino M."/>
            <person name="Pursley I."/>
            <person name="Horton D.L."/>
            <person name="Alikhan N.F."/>
            <person name="Baker D."/>
            <person name="Gharbi K."/>
            <person name="Hall N."/>
            <person name="Watson M."/>
            <person name="Adriaenssens E.M."/>
            <person name="Foster-Nyarko E."/>
            <person name="Jarju S."/>
            <person name="Secka A."/>
            <person name="Antonio M."/>
            <person name="Oren A."/>
            <person name="Chaudhuri R.R."/>
            <person name="La Ragione R."/>
            <person name="Hildebrand F."/>
            <person name="Pallen M.J."/>
        </authorList>
    </citation>
    <scope>NUCLEOTIDE SEQUENCE</scope>
    <source>
        <strain evidence="9">23274</strain>
    </source>
</reference>
<evidence type="ECO:0000256" key="7">
    <source>
        <dbReference type="HAMAP-Rule" id="MF_00227"/>
    </source>
</evidence>
<name>A0A9D1UYK8_9BACT</name>